<dbReference type="InterPro" id="IPR005841">
    <property type="entry name" value="Alpha-D-phosphohexomutase_SF"/>
</dbReference>
<feature type="domain" description="Alpha-D-phosphohexomutase C-terminal" evidence="8">
    <location>
        <begin position="386"/>
        <end position="441"/>
    </location>
</feature>
<evidence type="ECO:0000256" key="3">
    <source>
        <dbReference type="ARBA" id="ARBA00022553"/>
    </source>
</evidence>
<comment type="similarity">
    <text evidence="2 7">Belongs to the phosphohexose mutase family.</text>
</comment>
<dbReference type="Gene3D" id="3.40.120.10">
    <property type="entry name" value="Alpha-D-Glucose-1,6-Bisphosphate, subunit A, domain 3"/>
    <property type="match status" value="3"/>
</dbReference>
<dbReference type="Pfam" id="PF02878">
    <property type="entry name" value="PGM_PMM_I"/>
    <property type="match status" value="1"/>
</dbReference>
<dbReference type="InterPro" id="IPR005844">
    <property type="entry name" value="A-D-PHexomutase_a/b/a-I"/>
</dbReference>
<feature type="domain" description="Alpha-D-phosphohexomutase alpha/beta/alpha" evidence="10">
    <location>
        <begin position="157"/>
        <end position="255"/>
    </location>
</feature>
<dbReference type="GO" id="GO:0005829">
    <property type="term" value="C:cytosol"/>
    <property type="evidence" value="ECO:0007669"/>
    <property type="project" value="TreeGrafter"/>
</dbReference>
<dbReference type="GO" id="GO:0004615">
    <property type="term" value="F:phosphomannomutase activity"/>
    <property type="evidence" value="ECO:0007669"/>
    <property type="project" value="TreeGrafter"/>
</dbReference>
<accession>A0A6P2D3W6</accession>
<evidence type="ECO:0000256" key="1">
    <source>
        <dbReference type="ARBA" id="ARBA00001946"/>
    </source>
</evidence>
<proteinExistence type="inferred from homology"/>
<dbReference type="InterPro" id="IPR005846">
    <property type="entry name" value="A-D-PHexomutase_a/b/a-III"/>
</dbReference>
<organism evidence="12 13">
    <name type="scientific">Gemmata massiliana</name>
    <dbReference type="NCBI Taxonomy" id="1210884"/>
    <lineage>
        <taxon>Bacteria</taxon>
        <taxon>Pseudomonadati</taxon>
        <taxon>Planctomycetota</taxon>
        <taxon>Planctomycetia</taxon>
        <taxon>Gemmatales</taxon>
        <taxon>Gemmataceae</taxon>
        <taxon>Gemmata</taxon>
    </lineage>
</organism>
<keyword evidence="3" id="KW-0597">Phosphoprotein</keyword>
<dbReference type="PANTHER" id="PTHR42946">
    <property type="entry name" value="PHOSPHOHEXOSE MUTASE"/>
    <property type="match status" value="1"/>
</dbReference>
<dbReference type="Pfam" id="PF02880">
    <property type="entry name" value="PGM_PMM_III"/>
    <property type="match status" value="1"/>
</dbReference>
<evidence type="ECO:0000259" key="9">
    <source>
        <dbReference type="Pfam" id="PF02878"/>
    </source>
</evidence>
<dbReference type="InterPro" id="IPR036900">
    <property type="entry name" value="A-D-PHexomutase_C_sf"/>
</dbReference>
<evidence type="ECO:0000256" key="4">
    <source>
        <dbReference type="ARBA" id="ARBA00022723"/>
    </source>
</evidence>
<dbReference type="KEGG" id="gms:SOIL9_17130"/>
<keyword evidence="4 7" id="KW-0479">Metal-binding</keyword>
<keyword evidence="6" id="KW-0413">Isomerase</keyword>
<dbReference type="EMBL" id="LR593886">
    <property type="protein sequence ID" value="VTR96001.1"/>
    <property type="molecule type" value="Genomic_DNA"/>
</dbReference>
<dbReference type="PROSITE" id="PS00710">
    <property type="entry name" value="PGM_PMM"/>
    <property type="match status" value="1"/>
</dbReference>
<dbReference type="Pfam" id="PF00408">
    <property type="entry name" value="PGM_PMM_IV"/>
    <property type="match status" value="1"/>
</dbReference>
<dbReference type="InterPro" id="IPR016066">
    <property type="entry name" value="A-D-PHexomutase_CS"/>
</dbReference>
<evidence type="ECO:0008006" key="14">
    <source>
        <dbReference type="Google" id="ProtNLM"/>
    </source>
</evidence>
<keyword evidence="13" id="KW-1185">Reference proteome</keyword>
<dbReference type="PANTHER" id="PTHR42946:SF1">
    <property type="entry name" value="PHOSPHOGLUCOMUTASE (ALPHA-D-GLUCOSE-1,6-BISPHOSPHATE-DEPENDENT)"/>
    <property type="match status" value="1"/>
</dbReference>
<dbReference type="InterPro" id="IPR016055">
    <property type="entry name" value="A-D-PHexomutase_a/b/a-I/II/III"/>
</dbReference>
<feature type="domain" description="Alpha-D-phosphohexomutase alpha/beta/alpha" evidence="11">
    <location>
        <begin position="262"/>
        <end position="367"/>
    </location>
</feature>
<dbReference type="InterPro" id="IPR005843">
    <property type="entry name" value="A-D-PHexomutase_C"/>
</dbReference>
<evidence type="ECO:0000256" key="7">
    <source>
        <dbReference type="RuleBase" id="RU004326"/>
    </source>
</evidence>
<dbReference type="InterPro" id="IPR050060">
    <property type="entry name" value="Phosphoglucosamine_mutase"/>
</dbReference>
<evidence type="ECO:0000259" key="11">
    <source>
        <dbReference type="Pfam" id="PF02880"/>
    </source>
</evidence>
<dbReference type="RefSeq" id="WP_162670344.1">
    <property type="nucleotide sequence ID" value="NZ_LR593886.1"/>
</dbReference>
<dbReference type="GO" id="GO:0009252">
    <property type="term" value="P:peptidoglycan biosynthetic process"/>
    <property type="evidence" value="ECO:0007669"/>
    <property type="project" value="TreeGrafter"/>
</dbReference>
<evidence type="ECO:0000256" key="2">
    <source>
        <dbReference type="ARBA" id="ARBA00010231"/>
    </source>
</evidence>
<dbReference type="PRINTS" id="PR00509">
    <property type="entry name" value="PGMPMM"/>
</dbReference>
<dbReference type="GO" id="GO:0000287">
    <property type="term" value="F:magnesium ion binding"/>
    <property type="evidence" value="ECO:0007669"/>
    <property type="project" value="InterPro"/>
</dbReference>
<evidence type="ECO:0000256" key="6">
    <source>
        <dbReference type="ARBA" id="ARBA00023235"/>
    </source>
</evidence>
<evidence type="ECO:0000259" key="10">
    <source>
        <dbReference type="Pfam" id="PF02879"/>
    </source>
</evidence>
<evidence type="ECO:0000259" key="8">
    <source>
        <dbReference type="Pfam" id="PF00408"/>
    </source>
</evidence>
<comment type="cofactor">
    <cofactor evidence="1">
        <name>Mg(2+)</name>
        <dbReference type="ChEBI" id="CHEBI:18420"/>
    </cofactor>
</comment>
<feature type="domain" description="Alpha-D-phosphohexomutase alpha/beta/alpha" evidence="9">
    <location>
        <begin position="11"/>
        <end position="137"/>
    </location>
</feature>
<evidence type="ECO:0000256" key="5">
    <source>
        <dbReference type="ARBA" id="ARBA00022842"/>
    </source>
</evidence>
<protein>
    <recommendedName>
        <fullName evidence="14">Phosphoglucosamine mutase</fullName>
    </recommendedName>
</protein>
<dbReference type="Proteomes" id="UP000464178">
    <property type="component" value="Chromosome"/>
</dbReference>
<dbReference type="Gene3D" id="3.30.310.50">
    <property type="entry name" value="Alpha-D-phosphohexomutase, C-terminal domain"/>
    <property type="match status" value="1"/>
</dbReference>
<dbReference type="NCBIfam" id="TIGR03990">
    <property type="entry name" value="Arch_GlmM"/>
    <property type="match status" value="1"/>
</dbReference>
<name>A0A6P2D3W6_9BACT</name>
<keyword evidence="5 7" id="KW-0460">Magnesium</keyword>
<dbReference type="GO" id="GO:0005975">
    <property type="term" value="P:carbohydrate metabolic process"/>
    <property type="evidence" value="ECO:0007669"/>
    <property type="project" value="InterPro"/>
</dbReference>
<sequence length="450" mass="47132">MAVPSDLIVSVSGIRGIVGAGLTAEATARFAAAYGSTVAGKRVILSRDGRPSGEMLRHAVMSGLLGAGCTVEDIGIAPTPTCGFAVRQSNAAGAIQITASHNPAPWNGLKMFGPDGSVLPAGAGQIIRALYETGDFARSAWDGIGSVSVPPDVSADHARAVLDTISVAAVAGQRFRVFLDANAGAGGPLGTRLLADLGCDVIQYGCEPTGQFAHEPEPIPANLTEVAPWVQQHECALGFVLDPDSDRLALIDETGTCVSEEATLALAVKYRLRQQRGPVVVNMSTSRMNEDVATAAGCPFYRSAVGEANVVGLMRDTNAVIGGEGNGGVIDPRIGWVRDPFIGMASILSLMAEEKKPFSQLVAELPKYAMLKTKFTVSRERLPGALAALEARWPDAEINRIDGLRLDGADWWLHVRGSNTEPVVRVIAEAPTAERSEQLCREAGAVVTGG</sequence>
<dbReference type="GO" id="GO:0006048">
    <property type="term" value="P:UDP-N-acetylglucosamine biosynthetic process"/>
    <property type="evidence" value="ECO:0007669"/>
    <property type="project" value="TreeGrafter"/>
</dbReference>
<dbReference type="SUPFAM" id="SSF53738">
    <property type="entry name" value="Phosphoglucomutase, first 3 domains"/>
    <property type="match status" value="3"/>
</dbReference>
<dbReference type="AlphaFoldDB" id="A0A6P2D3W6"/>
<dbReference type="SUPFAM" id="SSF55957">
    <property type="entry name" value="Phosphoglucomutase, C-terminal domain"/>
    <property type="match status" value="1"/>
</dbReference>
<dbReference type="Pfam" id="PF02879">
    <property type="entry name" value="PGM_PMM_II"/>
    <property type="match status" value="1"/>
</dbReference>
<gene>
    <name evidence="12" type="ORF">SOIL9_17130</name>
</gene>
<dbReference type="InterPro" id="IPR005845">
    <property type="entry name" value="A-D-PHexomutase_a/b/a-II"/>
</dbReference>
<reference evidence="12 13" key="1">
    <citation type="submission" date="2019-05" db="EMBL/GenBank/DDBJ databases">
        <authorList>
            <consortium name="Science for Life Laboratories"/>
        </authorList>
    </citation>
    <scope>NUCLEOTIDE SEQUENCE [LARGE SCALE GENOMIC DNA]</scope>
    <source>
        <strain evidence="12">Soil9</strain>
    </source>
</reference>
<evidence type="ECO:0000313" key="13">
    <source>
        <dbReference type="Proteomes" id="UP000464178"/>
    </source>
</evidence>
<evidence type="ECO:0000313" key="12">
    <source>
        <dbReference type="EMBL" id="VTR96001.1"/>
    </source>
</evidence>
<dbReference type="InterPro" id="IPR024086">
    <property type="entry name" value="GlmM_arc-type"/>
</dbReference>
<dbReference type="GO" id="GO:0008966">
    <property type="term" value="F:phosphoglucosamine mutase activity"/>
    <property type="evidence" value="ECO:0007669"/>
    <property type="project" value="InterPro"/>
</dbReference>